<evidence type="ECO:0000313" key="2">
    <source>
        <dbReference type="EMBL" id="HGU47353.1"/>
    </source>
</evidence>
<dbReference type="Gene3D" id="3.40.50.10770">
    <property type="entry name" value="Hypothetical protein VC1899 like domain (Restriction endonuclease-like)"/>
    <property type="match status" value="1"/>
</dbReference>
<feature type="domain" description="CRISPR system ring nuclease SSO1393-like" evidence="1">
    <location>
        <begin position="50"/>
        <end position="193"/>
    </location>
</feature>
<name>A0A7C4WFB2_UNCW3</name>
<organism evidence="2">
    <name type="scientific">candidate division WOR-3 bacterium</name>
    <dbReference type="NCBI Taxonomy" id="2052148"/>
    <lineage>
        <taxon>Bacteria</taxon>
        <taxon>Bacteria division WOR-3</taxon>
    </lineage>
</organism>
<dbReference type="Gene3D" id="1.10.196.30">
    <property type="match status" value="1"/>
</dbReference>
<accession>A0A7C4WFB2</accession>
<dbReference type="EMBL" id="DSZH01000099">
    <property type="protein sequence ID" value="HGU47353.1"/>
    <property type="molecule type" value="Genomic_DNA"/>
</dbReference>
<sequence length="270" mass="31633">MSSGVSLLLNAQKKGILYSVGFSDESYWQEILNNPQEIENLYEFLKGSPKENSAELNTFLRVVENKNPQDIEVYLFGTKTASNELCRRVLERFLKDKGYTIYTPYEVSGYFWESAKFNEDCAKDEFQKGIAELLDRLIYLAKKKIEEGYYVYFNPTGGFKAHVIATALAGFLLNCDIYYMNEEFNRVVFLPPLFYLPKGREIKLLEILKDKMPRSGSHYKELIKTYPEEVERLEIYQLVQREKDERGKDFRIRITDKGLLILEKIKQLDI</sequence>
<dbReference type="Pfam" id="PF09651">
    <property type="entry name" value="Cas_APE2256"/>
    <property type="match status" value="1"/>
</dbReference>
<dbReference type="InterPro" id="IPR013442">
    <property type="entry name" value="SSO1393-like"/>
</dbReference>
<proteinExistence type="predicted"/>
<protein>
    <submittedName>
        <fullName evidence="2">Putative CRISPR-associated protein</fullName>
    </submittedName>
</protein>
<gene>
    <name evidence="2" type="ORF">ENT60_02175</name>
</gene>
<comment type="caution">
    <text evidence="2">The sequence shown here is derived from an EMBL/GenBank/DDBJ whole genome shotgun (WGS) entry which is preliminary data.</text>
</comment>
<reference evidence="2" key="1">
    <citation type="journal article" date="2020" name="mSystems">
        <title>Genome- and Community-Level Interaction Insights into Carbon Utilization and Element Cycling Functions of Hydrothermarchaeota in Hydrothermal Sediment.</title>
        <authorList>
            <person name="Zhou Z."/>
            <person name="Liu Y."/>
            <person name="Xu W."/>
            <person name="Pan J."/>
            <person name="Luo Z.H."/>
            <person name="Li M."/>
        </authorList>
    </citation>
    <scope>NUCLEOTIDE SEQUENCE [LARGE SCALE GENOMIC DNA]</scope>
    <source>
        <strain evidence="2">SpSt-594</strain>
    </source>
</reference>
<evidence type="ECO:0000259" key="1">
    <source>
        <dbReference type="Pfam" id="PF09651"/>
    </source>
</evidence>
<dbReference type="AlphaFoldDB" id="A0A7C4WFB2"/>
<dbReference type="NCBIfam" id="TIGR02619">
    <property type="entry name" value="putative CRISPR-associated protein, APE2256 family"/>
    <property type="match status" value="1"/>
</dbReference>